<evidence type="ECO:0000313" key="6">
    <source>
        <dbReference type="Proteomes" id="UP000219374"/>
    </source>
</evidence>
<feature type="chain" id="PRO_5013058171" evidence="3">
    <location>
        <begin position="21"/>
        <end position="267"/>
    </location>
</feature>
<dbReference type="EMBL" id="OCND01000007">
    <property type="protein sequence ID" value="SOD55537.1"/>
    <property type="molecule type" value="Genomic_DNA"/>
</dbReference>
<dbReference type="PROSITE" id="PS51257">
    <property type="entry name" value="PROKAR_LIPOPROTEIN"/>
    <property type="match status" value="1"/>
</dbReference>
<feature type="signal peptide" evidence="3">
    <location>
        <begin position="1"/>
        <end position="20"/>
    </location>
</feature>
<dbReference type="InterPro" id="IPR050824">
    <property type="entry name" value="Thiol_disulfide_DsbA"/>
</dbReference>
<protein>
    <submittedName>
        <fullName evidence="5">Thiol:disulfide interchange protein DsbA</fullName>
    </submittedName>
</protein>
<evidence type="ECO:0000256" key="2">
    <source>
        <dbReference type="SAM" id="MobiDB-lite"/>
    </source>
</evidence>
<dbReference type="PANTHER" id="PTHR35891">
    <property type="entry name" value="THIOL:DISULFIDE INTERCHANGE PROTEIN DSBA"/>
    <property type="match status" value="1"/>
</dbReference>
<dbReference type="SUPFAM" id="SSF52833">
    <property type="entry name" value="Thioredoxin-like"/>
    <property type="match status" value="1"/>
</dbReference>
<evidence type="ECO:0000256" key="1">
    <source>
        <dbReference type="ARBA" id="ARBA00022729"/>
    </source>
</evidence>
<evidence type="ECO:0000259" key="4">
    <source>
        <dbReference type="PROSITE" id="PS51352"/>
    </source>
</evidence>
<evidence type="ECO:0000313" key="5">
    <source>
        <dbReference type="EMBL" id="SOD55537.1"/>
    </source>
</evidence>
<dbReference type="CDD" id="cd03019">
    <property type="entry name" value="DsbA_DsbA"/>
    <property type="match status" value="1"/>
</dbReference>
<gene>
    <name evidence="5" type="ORF">SAMN06296416_107174</name>
</gene>
<sequence length="267" mass="28061">MNLRLVLTLSLLLPLMAACSKPNEAPEAAAPAAETAAPATTAPAEPAADSETPAATADEAAAEPAAPAAAIAPPSGPAPVPGVDYTVIQNGQPFAPLNGKIEVVEVFGYTCGGCAQFEPVVKSWKRRLPADVRFTPVPAAFGGYWVPYARAYWAAESMGVVDKTHDAMFNAVHVQRSLPVQGVTPEQFGQFYAKYGVDAKTFISTYNSFGLEAKLGRGKSFAVASRIESTPTLVVNGKYTVSVGETGGYEKMLNTVEHLIAQERSAQ</sequence>
<dbReference type="RefSeq" id="WP_097122746.1">
    <property type="nucleotide sequence ID" value="NZ_OCND01000007.1"/>
</dbReference>
<dbReference type="InterPro" id="IPR023205">
    <property type="entry name" value="DsbA/DsbL"/>
</dbReference>
<dbReference type="PROSITE" id="PS51352">
    <property type="entry name" value="THIOREDOXIN_2"/>
    <property type="match status" value="1"/>
</dbReference>
<feature type="domain" description="Thioredoxin" evidence="4">
    <location>
        <begin position="72"/>
        <end position="261"/>
    </location>
</feature>
<accession>A0A286DA74</accession>
<reference evidence="5 6" key="1">
    <citation type="submission" date="2017-09" db="EMBL/GenBank/DDBJ databases">
        <authorList>
            <person name="Ehlers B."/>
            <person name="Leendertz F.H."/>
        </authorList>
    </citation>
    <scope>NUCLEOTIDE SEQUENCE [LARGE SCALE GENOMIC DNA]</scope>
    <source>
        <strain evidence="5 6">CGMCC 1.10978</strain>
    </source>
</reference>
<dbReference type="Proteomes" id="UP000219374">
    <property type="component" value="Unassembled WGS sequence"/>
</dbReference>
<dbReference type="InterPro" id="IPR036249">
    <property type="entry name" value="Thioredoxin-like_sf"/>
</dbReference>
<organism evidence="5 6">
    <name type="scientific">Pseudoxanthomonas wuyuanensis</name>
    <dbReference type="NCBI Taxonomy" id="1073196"/>
    <lineage>
        <taxon>Bacteria</taxon>
        <taxon>Pseudomonadati</taxon>
        <taxon>Pseudomonadota</taxon>
        <taxon>Gammaproteobacteria</taxon>
        <taxon>Lysobacterales</taxon>
        <taxon>Lysobacteraceae</taxon>
        <taxon>Pseudoxanthomonas</taxon>
    </lineage>
</organism>
<dbReference type="Gene3D" id="3.40.30.10">
    <property type="entry name" value="Glutaredoxin"/>
    <property type="match status" value="1"/>
</dbReference>
<dbReference type="InterPro" id="IPR013766">
    <property type="entry name" value="Thioredoxin_domain"/>
</dbReference>
<feature type="region of interest" description="Disordered" evidence="2">
    <location>
        <begin position="26"/>
        <end position="73"/>
    </location>
</feature>
<keyword evidence="1 3" id="KW-0732">Signal</keyword>
<evidence type="ECO:0000256" key="3">
    <source>
        <dbReference type="SAM" id="SignalP"/>
    </source>
</evidence>
<proteinExistence type="predicted"/>
<dbReference type="PANTHER" id="PTHR35891:SF2">
    <property type="entry name" value="THIOL:DISULFIDE INTERCHANGE PROTEIN DSBA"/>
    <property type="match status" value="1"/>
</dbReference>
<dbReference type="OrthoDB" id="9784896at2"/>
<dbReference type="AlphaFoldDB" id="A0A286DA74"/>
<keyword evidence="6" id="KW-1185">Reference proteome</keyword>
<name>A0A286DA74_9GAMM</name>